<dbReference type="InterPro" id="IPR036388">
    <property type="entry name" value="WH-like_DNA-bd_sf"/>
</dbReference>
<dbReference type="InterPro" id="IPR050707">
    <property type="entry name" value="HTH_MetabolicPath_Reg"/>
</dbReference>
<accession>A0A6J5ZVR0</accession>
<dbReference type="EMBL" id="CAEZXY010000108">
    <property type="protein sequence ID" value="CAB4721145.1"/>
    <property type="molecule type" value="Genomic_DNA"/>
</dbReference>
<feature type="domain" description="HTH iclR-type" evidence="4">
    <location>
        <begin position="5"/>
        <end position="68"/>
    </location>
</feature>
<dbReference type="GO" id="GO:0003677">
    <property type="term" value="F:DNA binding"/>
    <property type="evidence" value="ECO:0007669"/>
    <property type="project" value="UniProtKB-KW"/>
</dbReference>
<evidence type="ECO:0000313" key="10">
    <source>
        <dbReference type="EMBL" id="CAB4721145.1"/>
    </source>
</evidence>
<evidence type="ECO:0000313" key="8">
    <source>
        <dbReference type="EMBL" id="CAB4581464.1"/>
    </source>
</evidence>
<dbReference type="InterPro" id="IPR005471">
    <property type="entry name" value="Tscrpt_reg_IclR_N"/>
</dbReference>
<sequence length="297" mass="31335">MARPAPAASRAIQILDLLVTHPTERFTLTELVRRTGMSLGSAHATLAVLEGSGHVSRNATTRAYSLGPALVVAGVVALEHHPAIDAARQVIEPLATELGVEVVVSARTVDEIIFVARAGEHSAFGPGVREGERVPLVPPLGAVFLAWAGELEVEQWLSRSPDSNSAALERNEAALELARTRGFAVTAGSDAQRQLGERTYSLSDSPSNTELRNDVTELFAVLATENYPVVDLESNRRFDVSTIAAPVFGADGEVIAAISATGFPPGLDAETVIDAGTKIRDAAAIATRSSRGRFPTN</sequence>
<dbReference type="InterPro" id="IPR029016">
    <property type="entry name" value="GAF-like_dom_sf"/>
</dbReference>
<dbReference type="PROSITE" id="PS51077">
    <property type="entry name" value="HTH_ICLR"/>
    <property type="match status" value="1"/>
</dbReference>
<dbReference type="EMBL" id="CAESAL010000068">
    <property type="protein sequence ID" value="CAB4345319.1"/>
    <property type="molecule type" value="Genomic_DNA"/>
</dbReference>
<evidence type="ECO:0000313" key="9">
    <source>
        <dbReference type="EMBL" id="CAB4630596.1"/>
    </source>
</evidence>
<dbReference type="EMBL" id="CAFAAD010000066">
    <property type="protein sequence ID" value="CAB4793120.1"/>
    <property type="molecule type" value="Genomic_DNA"/>
</dbReference>
<dbReference type="EMBL" id="CAEUNJ010000027">
    <property type="protein sequence ID" value="CAB4371359.1"/>
    <property type="molecule type" value="Genomic_DNA"/>
</dbReference>
<dbReference type="AlphaFoldDB" id="A0A6J5ZVR0"/>
<keyword evidence="1" id="KW-0805">Transcription regulation</keyword>
<proteinExistence type="predicted"/>
<dbReference type="InterPro" id="IPR036390">
    <property type="entry name" value="WH_DNA-bd_sf"/>
</dbReference>
<evidence type="ECO:0000256" key="2">
    <source>
        <dbReference type="ARBA" id="ARBA00023125"/>
    </source>
</evidence>
<keyword evidence="3" id="KW-0804">Transcription</keyword>
<dbReference type="EMBL" id="CAFAAM010000076">
    <property type="protein sequence ID" value="CAB4803007.1"/>
    <property type="molecule type" value="Genomic_DNA"/>
</dbReference>
<dbReference type="SUPFAM" id="SSF55781">
    <property type="entry name" value="GAF domain-like"/>
    <property type="match status" value="1"/>
</dbReference>
<organism evidence="6">
    <name type="scientific">freshwater metagenome</name>
    <dbReference type="NCBI Taxonomy" id="449393"/>
    <lineage>
        <taxon>unclassified sequences</taxon>
        <taxon>metagenomes</taxon>
        <taxon>ecological metagenomes</taxon>
    </lineage>
</organism>
<dbReference type="EMBL" id="CAFBOK010000052">
    <property type="protein sequence ID" value="CAB4978886.1"/>
    <property type="molecule type" value="Genomic_DNA"/>
</dbReference>
<evidence type="ECO:0000313" key="6">
    <source>
        <dbReference type="EMBL" id="CAB4345319.1"/>
    </source>
</evidence>
<dbReference type="Gene3D" id="3.30.450.40">
    <property type="match status" value="1"/>
</dbReference>
<evidence type="ECO:0000256" key="3">
    <source>
        <dbReference type="ARBA" id="ARBA00023163"/>
    </source>
</evidence>
<dbReference type="Gene3D" id="1.10.10.10">
    <property type="entry name" value="Winged helix-like DNA-binding domain superfamily/Winged helix DNA-binding domain"/>
    <property type="match status" value="1"/>
</dbReference>
<evidence type="ECO:0000259" key="4">
    <source>
        <dbReference type="PROSITE" id="PS51077"/>
    </source>
</evidence>
<evidence type="ECO:0000313" key="14">
    <source>
        <dbReference type="EMBL" id="CAB4978886.1"/>
    </source>
</evidence>
<dbReference type="InterPro" id="IPR014757">
    <property type="entry name" value="Tscrpt_reg_IclR_C"/>
</dbReference>
<dbReference type="GO" id="GO:0003700">
    <property type="term" value="F:DNA-binding transcription factor activity"/>
    <property type="evidence" value="ECO:0007669"/>
    <property type="project" value="TreeGrafter"/>
</dbReference>
<dbReference type="PANTHER" id="PTHR30136">
    <property type="entry name" value="HELIX-TURN-HELIX TRANSCRIPTIONAL REGULATOR, ICLR FAMILY"/>
    <property type="match status" value="1"/>
</dbReference>
<dbReference type="PROSITE" id="PS51078">
    <property type="entry name" value="ICLR_ED"/>
    <property type="match status" value="1"/>
</dbReference>
<evidence type="ECO:0000313" key="11">
    <source>
        <dbReference type="EMBL" id="CAB4793120.1"/>
    </source>
</evidence>
<keyword evidence="2" id="KW-0238">DNA-binding</keyword>
<name>A0A6J5ZVR0_9ZZZZ</name>
<evidence type="ECO:0000259" key="5">
    <source>
        <dbReference type="PROSITE" id="PS51078"/>
    </source>
</evidence>
<protein>
    <submittedName>
        <fullName evidence="6">Unannotated protein</fullName>
    </submittedName>
</protein>
<dbReference type="EMBL" id="CAFBRD010000066">
    <property type="protein sequence ID" value="CAB5077793.1"/>
    <property type="molecule type" value="Genomic_DNA"/>
</dbReference>
<feature type="domain" description="IclR-ED" evidence="5">
    <location>
        <begin position="69"/>
        <end position="292"/>
    </location>
</feature>
<evidence type="ECO:0000313" key="15">
    <source>
        <dbReference type="EMBL" id="CAB5077793.1"/>
    </source>
</evidence>
<dbReference type="Pfam" id="PF09339">
    <property type="entry name" value="HTH_IclR"/>
    <property type="match status" value="1"/>
</dbReference>
<dbReference type="SUPFAM" id="SSF46785">
    <property type="entry name" value="Winged helix' DNA-binding domain"/>
    <property type="match status" value="1"/>
</dbReference>
<dbReference type="EMBL" id="CAFBNJ010000064">
    <property type="protein sequence ID" value="CAB4957029.1"/>
    <property type="molecule type" value="Genomic_DNA"/>
</dbReference>
<gene>
    <name evidence="8" type="ORF">UFOPK1762_00657</name>
    <name evidence="9" type="ORF">UFOPK1906_01429</name>
    <name evidence="10" type="ORF">UFOPK2624_01714</name>
    <name evidence="11" type="ORF">UFOPK2969_00994</name>
    <name evidence="12" type="ORF">UFOPK3010_00698</name>
    <name evidence="6" type="ORF">UFOPK3331_01513</name>
    <name evidence="13" type="ORF">UFOPK3785_01221</name>
    <name evidence="14" type="ORF">UFOPK3927_00596</name>
    <name evidence="7" type="ORF">UFOPK4201_00772</name>
    <name evidence="15" type="ORF">UFOPK4371_01169</name>
</gene>
<evidence type="ECO:0000313" key="12">
    <source>
        <dbReference type="EMBL" id="CAB4803007.1"/>
    </source>
</evidence>
<dbReference type="PANTHER" id="PTHR30136:SF24">
    <property type="entry name" value="HTH-TYPE TRANSCRIPTIONAL REPRESSOR ALLR"/>
    <property type="match status" value="1"/>
</dbReference>
<reference evidence="6" key="1">
    <citation type="submission" date="2020-05" db="EMBL/GenBank/DDBJ databases">
        <authorList>
            <person name="Chiriac C."/>
            <person name="Salcher M."/>
            <person name="Ghai R."/>
            <person name="Kavagutti S V."/>
        </authorList>
    </citation>
    <scope>NUCLEOTIDE SEQUENCE</scope>
</reference>
<dbReference type="EMBL" id="CAEZVC010000100">
    <property type="protein sequence ID" value="CAB4630596.1"/>
    <property type="molecule type" value="Genomic_DNA"/>
</dbReference>
<dbReference type="GO" id="GO:0045892">
    <property type="term" value="P:negative regulation of DNA-templated transcription"/>
    <property type="evidence" value="ECO:0007669"/>
    <property type="project" value="TreeGrafter"/>
</dbReference>
<dbReference type="SMART" id="SM00346">
    <property type="entry name" value="HTH_ICLR"/>
    <property type="match status" value="1"/>
</dbReference>
<evidence type="ECO:0000313" key="13">
    <source>
        <dbReference type="EMBL" id="CAB4957029.1"/>
    </source>
</evidence>
<evidence type="ECO:0000313" key="7">
    <source>
        <dbReference type="EMBL" id="CAB4371359.1"/>
    </source>
</evidence>
<dbReference type="EMBL" id="CAEZTY010000017">
    <property type="protein sequence ID" value="CAB4581464.1"/>
    <property type="molecule type" value="Genomic_DNA"/>
</dbReference>
<evidence type="ECO:0000256" key="1">
    <source>
        <dbReference type="ARBA" id="ARBA00023015"/>
    </source>
</evidence>